<keyword evidence="2 3" id="KW-0472">Membrane</keyword>
<dbReference type="GO" id="GO:0015225">
    <property type="term" value="F:biotin transmembrane transporter activity"/>
    <property type="evidence" value="ECO:0007669"/>
    <property type="project" value="UniProtKB-UniRule"/>
</dbReference>
<feature type="transmembrane region" description="Helical" evidence="3">
    <location>
        <begin position="47"/>
        <end position="73"/>
    </location>
</feature>
<comment type="caution">
    <text evidence="4">The sequence shown here is derived from an EMBL/GenBank/DDBJ whole genome shotgun (WGS) entry which is preliminary data.</text>
</comment>
<protein>
    <recommendedName>
        <fullName evidence="2">Biotin transporter</fullName>
    </recommendedName>
</protein>
<feature type="transmembrane region" description="Helical" evidence="3">
    <location>
        <begin position="154"/>
        <end position="177"/>
    </location>
</feature>
<accession>A0A832I9B3</accession>
<feature type="transmembrane region" description="Helical" evidence="3">
    <location>
        <begin position="85"/>
        <end position="106"/>
    </location>
</feature>
<evidence type="ECO:0000313" key="4">
    <source>
        <dbReference type="EMBL" id="HGZ79619.1"/>
    </source>
</evidence>
<keyword evidence="2" id="KW-0813">Transport</keyword>
<reference evidence="4" key="1">
    <citation type="journal article" date="2020" name="mSystems">
        <title>Genome- and Community-Level Interaction Insights into Carbon Utilization and Element Cycling Functions of Hydrothermarchaeota in Hydrothermal Sediment.</title>
        <authorList>
            <person name="Zhou Z."/>
            <person name="Liu Y."/>
            <person name="Xu W."/>
            <person name="Pan J."/>
            <person name="Luo Z.H."/>
            <person name="Li M."/>
        </authorList>
    </citation>
    <scope>NUCLEOTIDE SEQUENCE [LARGE SCALE GENOMIC DNA]</scope>
    <source>
        <strain evidence="4">SpSt-86</strain>
    </source>
</reference>
<feature type="transmembrane region" description="Helical" evidence="3">
    <location>
        <begin position="15"/>
        <end position="35"/>
    </location>
</feature>
<comment type="similarity">
    <text evidence="1 2">Belongs to the BioY family.</text>
</comment>
<keyword evidence="2" id="KW-1003">Cell membrane</keyword>
<dbReference type="EMBL" id="DTKQ01000048">
    <property type="protein sequence ID" value="HGZ79619.1"/>
    <property type="molecule type" value="Genomic_DNA"/>
</dbReference>
<gene>
    <name evidence="4" type="ORF">ENW55_06515</name>
</gene>
<dbReference type="PANTHER" id="PTHR34295">
    <property type="entry name" value="BIOTIN TRANSPORTER BIOY"/>
    <property type="match status" value="1"/>
</dbReference>
<organism evidence="4">
    <name type="scientific">Pseudothermotoga hypogea</name>
    <dbReference type="NCBI Taxonomy" id="57487"/>
    <lineage>
        <taxon>Bacteria</taxon>
        <taxon>Thermotogati</taxon>
        <taxon>Thermotogota</taxon>
        <taxon>Thermotogae</taxon>
        <taxon>Thermotogales</taxon>
        <taxon>Thermotogaceae</taxon>
        <taxon>Pseudothermotoga</taxon>
    </lineage>
</organism>
<evidence type="ECO:0000256" key="3">
    <source>
        <dbReference type="SAM" id="Phobius"/>
    </source>
</evidence>
<sequence length="183" mass="19949">MLERVLERKSLVTKLLVALGFSVLTGVAAQIRIPLFFTPVPITGQTFVVLLTPFLIGSWSVLSQTMYVALGVAGLPWFSGWKAGLSVLLGPTGGYLVGFIVASLFLSKHRTRSYLGTVVSMLFANFLIIHGLGLTQMTLWFYAKGSNPDLWKLLSMSLLPFVPGDLVKIFLASSIAVKTLQKE</sequence>
<keyword evidence="3" id="KW-0812">Transmembrane</keyword>
<name>A0A832I9B3_9THEM</name>
<keyword evidence="3" id="KW-1133">Transmembrane helix</keyword>
<dbReference type="PIRSF" id="PIRSF016661">
    <property type="entry name" value="BioY"/>
    <property type="match status" value="1"/>
</dbReference>
<evidence type="ECO:0000256" key="2">
    <source>
        <dbReference type="PIRNR" id="PIRNR016661"/>
    </source>
</evidence>
<dbReference type="InterPro" id="IPR003784">
    <property type="entry name" value="BioY"/>
</dbReference>
<dbReference type="GO" id="GO:0005886">
    <property type="term" value="C:plasma membrane"/>
    <property type="evidence" value="ECO:0007669"/>
    <property type="project" value="UniProtKB-SubCell"/>
</dbReference>
<dbReference type="PANTHER" id="PTHR34295:SF1">
    <property type="entry name" value="BIOTIN TRANSPORTER BIOY"/>
    <property type="match status" value="1"/>
</dbReference>
<dbReference type="Gene3D" id="1.10.1760.20">
    <property type="match status" value="1"/>
</dbReference>
<proteinExistence type="inferred from homology"/>
<dbReference type="Pfam" id="PF02632">
    <property type="entry name" value="BioY"/>
    <property type="match status" value="1"/>
</dbReference>
<evidence type="ECO:0000256" key="1">
    <source>
        <dbReference type="ARBA" id="ARBA00010692"/>
    </source>
</evidence>
<dbReference type="AlphaFoldDB" id="A0A832I9B3"/>
<feature type="transmembrane region" description="Helical" evidence="3">
    <location>
        <begin position="118"/>
        <end position="142"/>
    </location>
</feature>
<comment type="subcellular location">
    <subcellularLocation>
        <location evidence="2">Cell membrane</location>
        <topology evidence="2">Multi-pass membrane protein</topology>
    </subcellularLocation>
</comment>